<dbReference type="Proteomes" id="UP000027153">
    <property type="component" value="Unassembled WGS sequence"/>
</dbReference>
<protein>
    <recommendedName>
        <fullName evidence="1">PspA-associated domain-containing protein</fullName>
    </recommendedName>
</protein>
<evidence type="ECO:0000259" key="1">
    <source>
        <dbReference type="Pfam" id="PF22743"/>
    </source>
</evidence>
<dbReference type="AlphaFoldDB" id="A0A062VCZ6"/>
<organism evidence="2 3">
    <name type="scientific">Candidatus Methanoperedens nitratireducens</name>
    <dbReference type="NCBI Taxonomy" id="1392998"/>
    <lineage>
        <taxon>Archaea</taxon>
        <taxon>Methanobacteriati</taxon>
        <taxon>Methanobacteriota</taxon>
        <taxon>Stenosarchaea group</taxon>
        <taxon>Methanomicrobia</taxon>
        <taxon>Methanosarcinales</taxon>
        <taxon>ANME-2 cluster</taxon>
        <taxon>Candidatus Methanoperedentaceae</taxon>
        <taxon>Candidatus Methanoperedens</taxon>
    </lineage>
</organism>
<proteinExistence type="predicted"/>
<dbReference type="RefSeq" id="WP_048089019.1">
    <property type="nucleotide sequence ID" value="NZ_JMIY01000001.1"/>
</dbReference>
<evidence type="ECO:0000313" key="3">
    <source>
        <dbReference type="Proteomes" id="UP000027153"/>
    </source>
</evidence>
<dbReference type="InterPro" id="IPR054437">
    <property type="entry name" value="PspA-assoc_dom"/>
</dbReference>
<name>A0A062VCZ6_9EURY</name>
<dbReference type="OrthoDB" id="145362at2157"/>
<evidence type="ECO:0000313" key="2">
    <source>
        <dbReference type="EMBL" id="KCZ73519.1"/>
    </source>
</evidence>
<accession>A0A062VCZ6</accession>
<feature type="domain" description="PspA-associated" evidence="1">
    <location>
        <begin position="1"/>
        <end position="92"/>
    </location>
</feature>
<comment type="caution">
    <text evidence="2">The sequence shown here is derived from an EMBL/GenBank/DDBJ whole genome shotgun (WGS) entry which is preliminary data.</text>
</comment>
<reference evidence="2 3" key="1">
    <citation type="journal article" date="2013" name="Nature">
        <title>Anaerobic oxidation of methane coupled to nitrate reduction in a novel archaeal lineage.</title>
        <authorList>
            <person name="Haroon M.F."/>
            <person name="Hu S."/>
            <person name="Shi Y."/>
            <person name="Imelfort M."/>
            <person name="Keller J."/>
            <person name="Hugenholtz P."/>
            <person name="Yuan Z."/>
            <person name="Tyson G.W."/>
        </authorList>
    </citation>
    <scope>NUCLEOTIDE SEQUENCE [LARGE SCALE GENOMIC DNA]</scope>
    <source>
        <strain evidence="2 3">ANME-2d</strain>
    </source>
</reference>
<sequence length="92" mass="10585">MIVRLMGEGQYELDSKYLDEMNRIDNNIVEIVTKGDEKTFKTEFMKLTECVRRNGKKVADEIIEPSDIIIPPDDLTLEEAREIFTGHGLIPD</sequence>
<dbReference type="EMBL" id="JMIY01000001">
    <property type="protein sequence ID" value="KCZ73519.1"/>
    <property type="molecule type" value="Genomic_DNA"/>
</dbReference>
<gene>
    <name evidence="2" type="ORF">ANME2D_00588</name>
</gene>
<keyword evidence="3" id="KW-1185">Reference proteome</keyword>
<dbReference type="Pfam" id="PF22743">
    <property type="entry name" value="PspAA"/>
    <property type="match status" value="1"/>
</dbReference>